<protein>
    <recommendedName>
        <fullName evidence="4">Orn/Lys/Arg decarboxylase C-terminal domain-containing protein</fullName>
    </recommendedName>
</protein>
<keyword evidence="6" id="KW-1185">Reference proteome</keyword>
<dbReference type="InterPro" id="IPR052357">
    <property type="entry name" value="Orn_Lys_Arg_decarboxylase-I"/>
</dbReference>
<keyword evidence="2" id="KW-0663">Pyridoxal phosphate</keyword>
<evidence type="ECO:0000259" key="4">
    <source>
        <dbReference type="Pfam" id="PF03711"/>
    </source>
</evidence>
<evidence type="ECO:0000256" key="3">
    <source>
        <dbReference type="SAM" id="MobiDB-lite"/>
    </source>
</evidence>
<dbReference type="SUPFAM" id="SSF55904">
    <property type="entry name" value="Ornithine decarboxylase C-terminal domain"/>
    <property type="match status" value="1"/>
</dbReference>
<evidence type="ECO:0000256" key="2">
    <source>
        <dbReference type="ARBA" id="ARBA00022898"/>
    </source>
</evidence>
<organism evidence="5 6">
    <name type="scientific">Conexibacter stalactiti</name>
    <dbReference type="NCBI Taxonomy" id="1940611"/>
    <lineage>
        <taxon>Bacteria</taxon>
        <taxon>Bacillati</taxon>
        <taxon>Actinomycetota</taxon>
        <taxon>Thermoleophilia</taxon>
        <taxon>Solirubrobacterales</taxon>
        <taxon>Conexibacteraceae</taxon>
        <taxon>Conexibacter</taxon>
    </lineage>
</organism>
<feature type="region of interest" description="Disordered" evidence="3">
    <location>
        <begin position="1"/>
        <end position="23"/>
    </location>
</feature>
<dbReference type="Pfam" id="PF03711">
    <property type="entry name" value="OKR_DC_1_C"/>
    <property type="match status" value="1"/>
</dbReference>
<feature type="compositionally biased region" description="Low complexity" evidence="3">
    <location>
        <begin position="1"/>
        <end position="13"/>
    </location>
</feature>
<sequence length="101" mass="10310">GDDAAPIPAAAFAAPPPAERPRCSPRDAFLGPVETVPRAAAVGRLGAEAISAYPPGIPTLLPGEPITERALDQLLSLRAAGLRLHGASDPDLTTLVVTEEP</sequence>
<dbReference type="PANTHER" id="PTHR43277:SF4">
    <property type="entry name" value="ARGININE DECARBOXYLASE"/>
    <property type="match status" value="1"/>
</dbReference>
<evidence type="ECO:0000256" key="1">
    <source>
        <dbReference type="ARBA" id="ARBA00001933"/>
    </source>
</evidence>
<proteinExistence type="predicted"/>
<accession>A0ABU4HZZ7</accession>
<dbReference type="Gene3D" id="3.90.100.10">
    <property type="entry name" value="Orn/Lys/Arg decarboxylase, C-terminal domain"/>
    <property type="match status" value="1"/>
</dbReference>
<comment type="caution">
    <text evidence="5">The sequence shown here is derived from an EMBL/GenBank/DDBJ whole genome shotgun (WGS) entry which is preliminary data.</text>
</comment>
<dbReference type="PANTHER" id="PTHR43277">
    <property type="entry name" value="ARGININE DECARBOXYLASE"/>
    <property type="match status" value="1"/>
</dbReference>
<dbReference type="InterPro" id="IPR036633">
    <property type="entry name" value="Prn/Lys/Arg_de-COase_C_sf"/>
</dbReference>
<evidence type="ECO:0000313" key="6">
    <source>
        <dbReference type="Proteomes" id="UP001284601"/>
    </source>
</evidence>
<evidence type="ECO:0000313" key="5">
    <source>
        <dbReference type="EMBL" id="MDW5598841.1"/>
    </source>
</evidence>
<comment type="cofactor">
    <cofactor evidence="1">
        <name>pyridoxal 5'-phosphate</name>
        <dbReference type="ChEBI" id="CHEBI:597326"/>
    </cofactor>
</comment>
<feature type="non-terminal residue" evidence="5">
    <location>
        <position position="1"/>
    </location>
</feature>
<dbReference type="Proteomes" id="UP001284601">
    <property type="component" value="Unassembled WGS sequence"/>
</dbReference>
<feature type="domain" description="Orn/Lys/Arg decarboxylase C-terminal" evidence="4">
    <location>
        <begin position="15"/>
        <end position="79"/>
    </location>
</feature>
<dbReference type="EMBL" id="JAWSTH010000195">
    <property type="protein sequence ID" value="MDW5598841.1"/>
    <property type="molecule type" value="Genomic_DNA"/>
</dbReference>
<gene>
    <name evidence="5" type="ORF">R7226_31070</name>
</gene>
<reference evidence="6" key="1">
    <citation type="submission" date="2023-07" db="EMBL/GenBank/DDBJ databases">
        <title>Conexibacter stalactiti sp. nov., isolated from stalactites in a lava cave and emended description of the genus Conexibacter.</title>
        <authorList>
            <person name="Lee S.D."/>
        </authorList>
    </citation>
    <scope>NUCLEOTIDE SEQUENCE [LARGE SCALE GENOMIC DNA]</scope>
    <source>
        <strain evidence="6">KCTC 39840</strain>
    </source>
</reference>
<dbReference type="InterPro" id="IPR008286">
    <property type="entry name" value="Prn/Lys/Arg_de-COase_C"/>
</dbReference>
<name>A0ABU4HZZ7_9ACTN</name>